<evidence type="ECO:0000313" key="2">
    <source>
        <dbReference type="EMBL" id="KZP12229.1"/>
    </source>
</evidence>
<reference evidence="2 3" key="1">
    <citation type="journal article" date="2016" name="Mol. Biol. Evol.">
        <title>Comparative Genomics of Early-Diverging Mushroom-Forming Fungi Provides Insights into the Origins of Lignocellulose Decay Capabilities.</title>
        <authorList>
            <person name="Nagy L.G."/>
            <person name="Riley R."/>
            <person name="Tritt A."/>
            <person name="Adam C."/>
            <person name="Daum C."/>
            <person name="Floudas D."/>
            <person name="Sun H."/>
            <person name="Yadav J.S."/>
            <person name="Pangilinan J."/>
            <person name="Larsson K.H."/>
            <person name="Matsuura K."/>
            <person name="Barry K."/>
            <person name="Labutti K."/>
            <person name="Kuo R."/>
            <person name="Ohm R.A."/>
            <person name="Bhattacharya S.S."/>
            <person name="Shirouzu T."/>
            <person name="Yoshinaga Y."/>
            <person name="Martin F.M."/>
            <person name="Grigoriev I.V."/>
            <person name="Hibbett D.S."/>
        </authorList>
    </citation>
    <scope>NUCLEOTIDE SEQUENCE [LARGE SCALE GENOMIC DNA]</scope>
    <source>
        <strain evidence="2 3">CBS 109695</strain>
    </source>
</reference>
<feature type="compositionally biased region" description="Low complexity" evidence="1">
    <location>
        <begin position="549"/>
        <end position="569"/>
    </location>
</feature>
<feature type="compositionally biased region" description="Pro residues" evidence="1">
    <location>
        <begin position="440"/>
        <end position="452"/>
    </location>
</feature>
<feature type="compositionally biased region" description="Pro residues" evidence="1">
    <location>
        <begin position="123"/>
        <end position="136"/>
    </location>
</feature>
<dbReference type="OrthoDB" id="2553626at2759"/>
<gene>
    <name evidence="2" type="ORF">FIBSPDRAFT_870406</name>
</gene>
<feature type="compositionally biased region" description="Low complexity" evidence="1">
    <location>
        <begin position="338"/>
        <end position="351"/>
    </location>
</feature>
<feature type="region of interest" description="Disordered" evidence="1">
    <location>
        <begin position="113"/>
        <end position="251"/>
    </location>
</feature>
<feature type="compositionally biased region" description="Polar residues" evidence="1">
    <location>
        <begin position="483"/>
        <end position="499"/>
    </location>
</feature>
<dbReference type="AlphaFoldDB" id="A0A166B349"/>
<feature type="region of interest" description="Disordered" evidence="1">
    <location>
        <begin position="318"/>
        <end position="582"/>
    </location>
</feature>
<dbReference type="EMBL" id="KV417650">
    <property type="protein sequence ID" value="KZP12229.1"/>
    <property type="molecule type" value="Genomic_DNA"/>
</dbReference>
<dbReference type="Proteomes" id="UP000076532">
    <property type="component" value="Unassembled WGS sequence"/>
</dbReference>
<keyword evidence="3" id="KW-1185">Reference proteome</keyword>
<feature type="compositionally biased region" description="Basic and acidic residues" evidence="1">
    <location>
        <begin position="198"/>
        <end position="209"/>
    </location>
</feature>
<feature type="compositionally biased region" description="Polar residues" evidence="1">
    <location>
        <begin position="161"/>
        <end position="172"/>
    </location>
</feature>
<feature type="compositionally biased region" description="Pro residues" evidence="1">
    <location>
        <begin position="219"/>
        <end position="235"/>
    </location>
</feature>
<dbReference type="STRING" id="436010.A0A166B349"/>
<evidence type="ECO:0000313" key="3">
    <source>
        <dbReference type="Proteomes" id="UP000076532"/>
    </source>
</evidence>
<organism evidence="2 3">
    <name type="scientific">Athelia psychrophila</name>
    <dbReference type="NCBI Taxonomy" id="1759441"/>
    <lineage>
        <taxon>Eukaryota</taxon>
        <taxon>Fungi</taxon>
        <taxon>Dikarya</taxon>
        <taxon>Basidiomycota</taxon>
        <taxon>Agaricomycotina</taxon>
        <taxon>Agaricomycetes</taxon>
        <taxon>Agaricomycetidae</taxon>
        <taxon>Atheliales</taxon>
        <taxon>Atheliaceae</taxon>
        <taxon>Athelia</taxon>
    </lineage>
</organism>
<feature type="compositionally biased region" description="Polar residues" evidence="1">
    <location>
        <begin position="407"/>
        <end position="417"/>
    </location>
</feature>
<sequence>MRQLSLHASALSNDEYELYTDSLNDLADAHADPNTSYNDAYYEDLQVGVREARAWFRGRYSHIAVSDIDTILKFFHATFGHSETLSGGQFFAAFRLIIHAECGDGVDRSLAFTQARPNSNPKPVQPTKPPPPPVAPRPQSMNARSGLIRAPSTDRNPFMRQDSSTQLSSSTAAEPINPASNPPPQHRRSSSKITHNPFLRDKSPSKTGDEGAIASGRIPPLPPRKPTIPLVPPPRHISQPASAPPAIPAKLHPPVIPSSSLFASLSTATSALPSHVTSPLIRQSLQASKTAQAMKKAEGHLEKERVLNVLKKAVPRSISPAKTQMRASSLAVRDDHTSSSASGSSNGARPRAGAEQDLERPPLPARRKSVASKTVSVASSTSSRMSMDEIASASMTKQKPPNPFGSPNPSIDTTMSARSAPPTHPDRKPSTPDSNAGYNPPTPTSPTYPSPGTPRQGVFRSKSLHHNSPPPVPPPRRKRPESISVQITPTASPDSSPFFTPNAIHQRFSQEPQDRYDRTLPGSVSTPAFPSFPGLSRRLSQPPQRRDSSTTAHSNSNSNSSPADTNPSPIAHLQRTFTSLQLKAQPKLDAARYKAEAGLSRKGYVHHPHRSPWVEEGEEGLMPAQRARRELGMDWQTDEEGDGGGVDSSFGDDDPGQDTHAQGARGRGPLDARAQWPVGEGYKPL</sequence>
<feature type="compositionally biased region" description="Low complexity" evidence="1">
    <location>
        <begin position="371"/>
        <end position="385"/>
    </location>
</feature>
<name>A0A166B349_9AGAM</name>
<proteinExistence type="predicted"/>
<protein>
    <submittedName>
        <fullName evidence="2">Uncharacterized protein</fullName>
    </submittedName>
</protein>
<evidence type="ECO:0000256" key="1">
    <source>
        <dbReference type="SAM" id="MobiDB-lite"/>
    </source>
</evidence>
<accession>A0A166B349</accession>
<feature type="region of interest" description="Disordered" evidence="1">
    <location>
        <begin position="598"/>
        <end position="685"/>
    </location>
</feature>